<name>A0A5B7DDK5_PORTR</name>
<evidence type="ECO:0000313" key="3">
    <source>
        <dbReference type="Proteomes" id="UP000324222"/>
    </source>
</evidence>
<dbReference type="Proteomes" id="UP000324222">
    <property type="component" value="Unassembled WGS sequence"/>
</dbReference>
<accession>A0A5B7DDK5</accession>
<dbReference type="EMBL" id="VSRR010000762">
    <property type="protein sequence ID" value="MPC19344.1"/>
    <property type="molecule type" value="Genomic_DNA"/>
</dbReference>
<sequence length="74" mass="7702">MLAKVSKSSLLHTALSSVIWPQTEANLTSALSVSRYPSQDALASPHNNALREAQSGAKGNIPHSAIASMSSLSL</sequence>
<dbReference type="AlphaFoldDB" id="A0A5B7DDK5"/>
<feature type="region of interest" description="Disordered" evidence="1">
    <location>
        <begin position="40"/>
        <end position="62"/>
    </location>
</feature>
<evidence type="ECO:0000313" key="2">
    <source>
        <dbReference type="EMBL" id="MPC19344.1"/>
    </source>
</evidence>
<evidence type="ECO:0000256" key="1">
    <source>
        <dbReference type="SAM" id="MobiDB-lite"/>
    </source>
</evidence>
<protein>
    <submittedName>
        <fullName evidence="2">Uncharacterized protein</fullName>
    </submittedName>
</protein>
<reference evidence="2 3" key="1">
    <citation type="submission" date="2019-05" db="EMBL/GenBank/DDBJ databases">
        <title>Another draft genome of Portunus trituberculatus and its Hox gene families provides insights of decapod evolution.</title>
        <authorList>
            <person name="Jeong J.-H."/>
            <person name="Song I."/>
            <person name="Kim S."/>
            <person name="Choi T."/>
            <person name="Kim D."/>
            <person name="Ryu S."/>
            <person name="Kim W."/>
        </authorList>
    </citation>
    <scope>NUCLEOTIDE SEQUENCE [LARGE SCALE GENOMIC DNA]</scope>
    <source>
        <tissue evidence="2">Muscle</tissue>
    </source>
</reference>
<proteinExistence type="predicted"/>
<comment type="caution">
    <text evidence="2">The sequence shown here is derived from an EMBL/GenBank/DDBJ whole genome shotgun (WGS) entry which is preliminary data.</text>
</comment>
<keyword evidence="3" id="KW-1185">Reference proteome</keyword>
<gene>
    <name evidence="2" type="ORF">E2C01_012257</name>
</gene>
<organism evidence="2 3">
    <name type="scientific">Portunus trituberculatus</name>
    <name type="common">Swimming crab</name>
    <name type="synonym">Neptunus trituberculatus</name>
    <dbReference type="NCBI Taxonomy" id="210409"/>
    <lineage>
        <taxon>Eukaryota</taxon>
        <taxon>Metazoa</taxon>
        <taxon>Ecdysozoa</taxon>
        <taxon>Arthropoda</taxon>
        <taxon>Crustacea</taxon>
        <taxon>Multicrustacea</taxon>
        <taxon>Malacostraca</taxon>
        <taxon>Eumalacostraca</taxon>
        <taxon>Eucarida</taxon>
        <taxon>Decapoda</taxon>
        <taxon>Pleocyemata</taxon>
        <taxon>Brachyura</taxon>
        <taxon>Eubrachyura</taxon>
        <taxon>Portunoidea</taxon>
        <taxon>Portunidae</taxon>
        <taxon>Portuninae</taxon>
        <taxon>Portunus</taxon>
    </lineage>
</organism>